<dbReference type="PANTHER" id="PTHR24121">
    <property type="entry name" value="NO MECHANORECEPTOR POTENTIAL C, ISOFORM D-RELATED"/>
    <property type="match status" value="1"/>
</dbReference>
<gene>
    <name evidence="2" type="ORF">TSUD_280210</name>
</gene>
<comment type="subcellular location">
    <subcellularLocation>
        <location evidence="1">Cell membrane</location>
        <topology evidence="1">Peripheral membrane protein</topology>
        <orientation evidence="1">Cytoplasmic side</orientation>
    </subcellularLocation>
</comment>
<dbReference type="SMART" id="SM00248">
    <property type="entry name" value="ANK"/>
    <property type="match status" value="4"/>
</dbReference>
<dbReference type="AlphaFoldDB" id="A0A2Z6N8F5"/>
<dbReference type="SUPFAM" id="SSF48403">
    <property type="entry name" value="Ankyrin repeat"/>
    <property type="match status" value="1"/>
</dbReference>
<dbReference type="InterPro" id="IPR036770">
    <property type="entry name" value="Ankyrin_rpt-contain_sf"/>
</dbReference>
<dbReference type="InterPro" id="IPR002110">
    <property type="entry name" value="Ankyrin_rpt"/>
</dbReference>
<organism evidence="2 3">
    <name type="scientific">Trifolium subterraneum</name>
    <name type="common">Subterranean clover</name>
    <dbReference type="NCBI Taxonomy" id="3900"/>
    <lineage>
        <taxon>Eukaryota</taxon>
        <taxon>Viridiplantae</taxon>
        <taxon>Streptophyta</taxon>
        <taxon>Embryophyta</taxon>
        <taxon>Tracheophyta</taxon>
        <taxon>Spermatophyta</taxon>
        <taxon>Magnoliopsida</taxon>
        <taxon>eudicotyledons</taxon>
        <taxon>Gunneridae</taxon>
        <taxon>Pentapetalae</taxon>
        <taxon>rosids</taxon>
        <taxon>fabids</taxon>
        <taxon>Fabales</taxon>
        <taxon>Fabaceae</taxon>
        <taxon>Papilionoideae</taxon>
        <taxon>50 kb inversion clade</taxon>
        <taxon>NPAAA clade</taxon>
        <taxon>Hologalegina</taxon>
        <taxon>IRL clade</taxon>
        <taxon>Trifolieae</taxon>
        <taxon>Trifolium</taxon>
    </lineage>
</organism>
<protein>
    <submittedName>
        <fullName evidence="2">Uncharacterized protein</fullName>
    </submittedName>
</protein>
<evidence type="ECO:0000256" key="1">
    <source>
        <dbReference type="ARBA" id="ARBA00004413"/>
    </source>
</evidence>
<accession>A0A2Z6N8F5</accession>
<dbReference type="Proteomes" id="UP000242715">
    <property type="component" value="Unassembled WGS sequence"/>
</dbReference>
<dbReference type="GO" id="GO:0005886">
    <property type="term" value="C:plasma membrane"/>
    <property type="evidence" value="ECO:0007669"/>
    <property type="project" value="UniProtKB-SubCell"/>
</dbReference>
<dbReference type="EMBL" id="DF973841">
    <property type="protein sequence ID" value="GAU41044.1"/>
    <property type="molecule type" value="Genomic_DNA"/>
</dbReference>
<proteinExistence type="predicted"/>
<evidence type="ECO:0000313" key="2">
    <source>
        <dbReference type="EMBL" id="GAU41044.1"/>
    </source>
</evidence>
<dbReference type="PANTHER" id="PTHR24121:SF21">
    <property type="entry name" value="ANKYRIN REPEAT FAMILY PROTEIN"/>
    <property type="match status" value="1"/>
</dbReference>
<keyword evidence="3" id="KW-1185">Reference proteome</keyword>
<name>A0A2Z6N8F5_TRISU</name>
<dbReference type="OrthoDB" id="1925304at2759"/>
<dbReference type="Pfam" id="PF12796">
    <property type="entry name" value="Ank_2"/>
    <property type="match status" value="1"/>
</dbReference>
<sequence length="334" mass="37546">MSYIATVTAADEFGINLIYYQPLHSAILKGDWKSTKAFLDNDPSVLTAKITMFGGTALHVAAIGAQWKLVEKLVQLMPENMVTELDSKGLTCLHNVALSGSGSVDAAKALVAKNSSVTQVIDNNGCTPRYHCLSAGICKEMVWYLVSNTTDDRSISITKFIHLLENGFLDIAMYMLQRYPNFTVDSNGYNEHGTRILHVLTLYPSNFRSGHNFGFWKRCIYHCVPVELEYGNTIWNLLQTLVHHIWQQGMLLKLSLFQVQHFKCKENYSGLRCTGLVFINDFSVDVFSDPKCTLCRRRFSRCITSEINNRLGFSVLGNSDYNGSIWCSSIYVGT</sequence>
<evidence type="ECO:0000313" key="3">
    <source>
        <dbReference type="Proteomes" id="UP000242715"/>
    </source>
</evidence>
<reference evidence="3" key="1">
    <citation type="journal article" date="2017" name="Front. Plant Sci.">
        <title>Climate Clever Clovers: New Paradigm to Reduce the Environmental Footprint of Ruminants by Breeding Low Methanogenic Forages Utilizing Haplotype Variation.</title>
        <authorList>
            <person name="Kaur P."/>
            <person name="Appels R."/>
            <person name="Bayer P.E."/>
            <person name="Keeble-Gagnere G."/>
            <person name="Wang J."/>
            <person name="Hirakawa H."/>
            <person name="Shirasawa K."/>
            <person name="Vercoe P."/>
            <person name="Stefanova K."/>
            <person name="Durmic Z."/>
            <person name="Nichols P."/>
            <person name="Revell C."/>
            <person name="Isobe S.N."/>
            <person name="Edwards D."/>
            <person name="Erskine W."/>
        </authorList>
    </citation>
    <scope>NUCLEOTIDE SEQUENCE [LARGE SCALE GENOMIC DNA]</scope>
    <source>
        <strain evidence="3">cv. Daliak</strain>
    </source>
</reference>
<dbReference type="Gene3D" id="1.25.40.20">
    <property type="entry name" value="Ankyrin repeat-containing domain"/>
    <property type="match status" value="1"/>
</dbReference>